<dbReference type="CDD" id="cd07012">
    <property type="entry name" value="PBP2_Bug_TTT"/>
    <property type="match status" value="1"/>
</dbReference>
<dbReference type="Pfam" id="PF03401">
    <property type="entry name" value="TctC"/>
    <property type="match status" value="1"/>
</dbReference>
<keyword evidence="2" id="KW-0732">Signal</keyword>
<evidence type="ECO:0000313" key="4">
    <source>
        <dbReference type="Proteomes" id="UP000542125"/>
    </source>
</evidence>
<comment type="similarity">
    <text evidence="1">Belongs to the UPF0065 (bug) family.</text>
</comment>
<feature type="chain" id="PRO_5030973411" evidence="2">
    <location>
        <begin position="24"/>
        <end position="322"/>
    </location>
</feature>
<protein>
    <submittedName>
        <fullName evidence="3">Tripartite-type tricarboxylate transporter receptor subunit TctC</fullName>
    </submittedName>
</protein>
<dbReference type="AlphaFoldDB" id="A0A7Y9IY94"/>
<dbReference type="Gene3D" id="3.40.190.10">
    <property type="entry name" value="Periplasmic binding protein-like II"/>
    <property type="match status" value="1"/>
</dbReference>
<accession>A0A7Y9IY94</accession>
<organism evidence="3 4">
    <name type="scientific">Pigmentiphaga litoralis</name>
    <dbReference type="NCBI Taxonomy" id="516702"/>
    <lineage>
        <taxon>Bacteria</taxon>
        <taxon>Pseudomonadati</taxon>
        <taxon>Pseudomonadota</taxon>
        <taxon>Betaproteobacteria</taxon>
        <taxon>Burkholderiales</taxon>
        <taxon>Alcaligenaceae</taxon>
        <taxon>Pigmentiphaga</taxon>
    </lineage>
</organism>
<dbReference type="InterPro" id="IPR005064">
    <property type="entry name" value="BUG"/>
</dbReference>
<feature type="signal peptide" evidence="2">
    <location>
        <begin position="1"/>
        <end position="23"/>
    </location>
</feature>
<dbReference type="PANTHER" id="PTHR42928:SF5">
    <property type="entry name" value="BLR1237 PROTEIN"/>
    <property type="match status" value="1"/>
</dbReference>
<dbReference type="Gene3D" id="3.40.190.150">
    <property type="entry name" value="Bordetella uptake gene, domain 1"/>
    <property type="match status" value="1"/>
</dbReference>
<proteinExistence type="inferred from homology"/>
<comment type="caution">
    <text evidence="3">The sequence shown here is derived from an EMBL/GenBank/DDBJ whole genome shotgun (WGS) entry which is preliminary data.</text>
</comment>
<dbReference type="InterPro" id="IPR042100">
    <property type="entry name" value="Bug_dom1"/>
</dbReference>
<keyword evidence="3" id="KW-0675">Receptor</keyword>
<dbReference type="EMBL" id="JACBYR010000002">
    <property type="protein sequence ID" value="NYE85251.1"/>
    <property type="molecule type" value="Genomic_DNA"/>
</dbReference>
<dbReference type="Proteomes" id="UP000542125">
    <property type="component" value="Unassembled WGS sequence"/>
</dbReference>
<dbReference type="PIRSF" id="PIRSF017082">
    <property type="entry name" value="YflP"/>
    <property type="match status" value="1"/>
</dbReference>
<dbReference type="PANTHER" id="PTHR42928">
    <property type="entry name" value="TRICARBOXYLATE-BINDING PROTEIN"/>
    <property type="match status" value="1"/>
</dbReference>
<evidence type="ECO:0000313" key="3">
    <source>
        <dbReference type="EMBL" id="NYE85251.1"/>
    </source>
</evidence>
<gene>
    <name evidence="3" type="ORF">FHW18_004558</name>
</gene>
<evidence type="ECO:0000256" key="1">
    <source>
        <dbReference type="ARBA" id="ARBA00006987"/>
    </source>
</evidence>
<dbReference type="RefSeq" id="WP_179589225.1">
    <property type="nucleotide sequence ID" value="NZ_JACBYR010000002.1"/>
</dbReference>
<dbReference type="SUPFAM" id="SSF53850">
    <property type="entry name" value="Periplasmic binding protein-like II"/>
    <property type="match status" value="1"/>
</dbReference>
<name>A0A7Y9IY94_9BURK</name>
<evidence type="ECO:0000256" key="2">
    <source>
        <dbReference type="SAM" id="SignalP"/>
    </source>
</evidence>
<sequence>MLLRTLLLNLVAVTVLSPGMVSAQARSEPIRLVVGFAPGGPTDAVARIAAEVLTARLGASVLVENRPGASGAIAATAVANAKPDGNTLLVNVVADIVNPVIAREKDNVITKRFMPVVLLAESPNVLVVHPSVKGNTAKEFIDIGRTSGKDTFSYGSAGLGTVSHLSGVLFADATGIPMLHVPYKGTGPAQVDLLAGRIPLMFDNLINGLANAKAGSVRALAVTSTKRWPGAPELPTLAEVGLPDTDLVSVFGLVAPLGTPKAAVDRIASALLEGMATPAIRNRLNQIGAEPGTLNAQAYGTYLDTQTQRWEKLVAAGKFDLK</sequence>
<reference evidence="3 4" key="1">
    <citation type="submission" date="2020-07" db="EMBL/GenBank/DDBJ databases">
        <title>Genomic Encyclopedia of Type Strains, Phase IV (KMG-V): Genome sequencing to study the core and pangenomes of soil and plant-associated prokaryotes.</title>
        <authorList>
            <person name="Whitman W."/>
        </authorList>
    </citation>
    <scope>NUCLEOTIDE SEQUENCE [LARGE SCALE GENOMIC DNA]</scope>
    <source>
        <strain evidence="3 4">SAS40</strain>
    </source>
</reference>
<keyword evidence="4" id="KW-1185">Reference proteome</keyword>